<evidence type="ECO:0000313" key="3">
    <source>
        <dbReference type="EMBL" id="KAF4976398.1"/>
    </source>
</evidence>
<sequence>MSILLRGLRRVSKSAFPATGWTRRKTGVRFMSDGNSQSTEAFKLLYPEAPSKDHSDLATFLSYVERTQLSKRTSVYQGTHYEYTVADTLSRYGFFLKRVGGASDRGTDLLGTWKLPSTSHTMQVILQCKSGARAVGPMYVRELKGAIAVAPPGWRNGSVLGLMVGEKPATKGVLGEMHSAENALGYVCCSKEGEVRQLLWNLKAQDIGLQGVSVGVRYEGKGEGESKTLVLLRNGKALPLLKNKKKKSAE</sequence>
<dbReference type="PANTHER" id="PTHR28133">
    <property type="entry name" value="REQUIRED FOR RESPIRATORY GROWTH PROTEIN 7, MITOCHONDRIAL"/>
    <property type="match status" value="1"/>
</dbReference>
<organism evidence="3 4">
    <name type="scientific">Fusarium zealandicum</name>
    <dbReference type="NCBI Taxonomy" id="1053134"/>
    <lineage>
        <taxon>Eukaryota</taxon>
        <taxon>Fungi</taxon>
        <taxon>Dikarya</taxon>
        <taxon>Ascomycota</taxon>
        <taxon>Pezizomycotina</taxon>
        <taxon>Sordariomycetes</taxon>
        <taxon>Hypocreomycetidae</taxon>
        <taxon>Hypocreales</taxon>
        <taxon>Nectriaceae</taxon>
        <taxon>Fusarium</taxon>
        <taxon>Fusarium staphyleae species complex</taxon>
    </lineage>
</organism>
<comment type="subcellular location">
    <subcellularLocation>
        <location evidence="1">Mitochondrion</location>
    </subcellularLocation>
</comment>
<protein>
    <submittedName>
        <fullName evidence="3">Uncharacterized protein</fullName>
    </submittedName>
</protein>
<evidence type="ECO:0000256" key="1">
    <source>
        <dbReference type="ARBA" id="ARBA00004173"/>
    </source>
</evidence>
<reference evidence="3" key="2">
    <citation type="submission" date="2020-05" db="EMBL/GenBank/DDBJ databases">
        <authorList>
            <person name="Kim H.-S."/>
            <person name="Proctor R.H."/>
            <person name="Brown D.W."/>
        </authorList>
    </citation>
    <scope>NUCLEOTIDE SEQUENCE</scope>
    <source>
        <strain evidence="3">NRRL 22465</strain>
    </source>
</reference>
<dbReference type="Proteomes" id="UP000635477">
    <property type="component" value="Unassembled WGS sequence"/>
</dbReference>
<accession>A0A8H4UGT4</accession>
<keyword evidence="4" id="KW-1185">Reference proteome</keyword>
<reference evidence="3" key="1">
    <citation type="journal article" date="2020" name="BMC Genomics">
        <title>Correction to: Identification and distribution of gene clusters required for synthesis of sphingolipid metabolism inhibitors in diverse species of the filamentous fungus Fusarium.</title>
        <authorList>
            <person name="Kim H.S."/>
            <person name="Lohmar J.M."/>
            <person name="Busman M."/>
            <person name="Brown D.W."/>
            <person name="Naumann T.A."/>
            <person name="Divon H.H."/>
            <person name="Lysoe E."/>
            <person name="Uhlig S."/>
            <person name="Proctor R.H."/>
        </authorList>
    </citation>
    <scope>NUCLEOTIDE SEQUENCE</scope>
    <source>
        <strain evidence="3">NRRL 22465</strain>
    </source>
</reference>
<comment type="caution">
    <text evidence="3">The sequence shown here is derived from an EMBL/GenBank/DDBJ whole genome shotgun (WGS) entry which is preliminary data.</text>
</comment>
<dbReference type="GO" id="GO:0005739">
    <property type="term" value="C:mitochondrion"/>
    <property type="evidence" value="ECO:0007669"/>
    <property type="project" value="UniProtKB-SubCell"/>
</dbReference>
<evidence type="ECO:0000313" key="4">
    <source>
        <dbReference type="Proteomes" id="UP000635477"/>
    </source>
</evidence>
<gene>
    <name evidence="3" type="ORF">FZEAL_6927</name>
</gene>
<proteinExistence type="predicted"/>
<dbReference type="EMBL" id="JABEYC010000538">
    <property type="protein sequence ID" value="KAF4976398.1"/>
    <property type="molecule type" value="Genomic_DNA"/>
</dbReference>
<name>A0A8H4UGT4_9HYPO</name>
<dbReference type="OrthoDB" id="20734at2759"/>
<keyword evidence="2" id="KW-0496">Mitochondrion</keyword>
<dbReference type="AlphaFoldDB" id="A0A8H4UGT4"/>
<dbReference type="Pfam" id="PF10356">
    <property type="entry name" value="RRG7"/>
    <property type="match status" value="1"/>
</dbReference>
<evidence type="ECO:0000256" key="2">
    <source>
        <dbReference type="ARBA" id="ARBA00023128"/>
    </source>
</evidence>
<dbReference type="InterPro" id="IPR018828">
    <property type="entry name" value="RRG7"/>
</dbReference>
<dbReference type="PANTHER" id="PTHR28133:SF1">
    <property type="entry name" value="REQUIRED FOR RESPIRATORY GROWTH PROTEIN 7, MITOCHONDRIAL"/>
    <property type="match status" value="1"/>
</dbReference>